<evidence type="ECO:0000256" key="2">
    <source>
        <dbReference type="ARBA" id="ARBA00023125"/>
    </source>
</evidence>
<dbReference type="Proteomes" id="UP001597059">
    <property type="component" value="Unassembled WGS sequence"/>
</dbReference>
<evidence type="ECO:0000256" key="3">
    <source>
        <dbReference type="ARBA" id="ARBA00023163"/>
    </source>
</evidence>
<comment type="caution">
    <text evidence="5">The sequence shown here is derived from an EMBL/GenBank/DDBJ whole genome shotgun (WGS) entry which is preliminary data.</text>
</comment>
<dbReference type="PANTHER" id="PTHR42756">
    <property type="entry name" value="TRANSCRIPTIONAL REGULATOR, MARR"/>
    <property type="match status" value="1"/>
</dbReference>
<organism evidence="5 6">
    <name type="scientific">Rhodanobacter aciditrophus</name>
    <dbReference type="NCBI Taxonomy" id="1623218"/>
    <lineage>
        <taxon>Bacteria</taxon>
        <taxon>Pseudomonadati</taxon>
        <taxon>Pseudomonadota</taxon>
        <taxon>Gammaproteobacteria</taxon>
        <taxon>Lysobacterales</taxon>
        <taxon>Rhodanobacteraceae</taxon>
        <taxon>Rhodanobacter</taxon>
    </lineage>
</organism>
<keyword evidence="3" id="KW-0804">Transcription</keyword>
<dbReference type="InterPro" id="IPR036390">
    <property type="entry name" value="WH_DNA-bd_sf"/>
</dbReference>
<evidence type="ECO:0000256" key="1">
    <source>
        <dbReference type="ARBA" id="ARBA00023015"/>
    </source>
</evidence>
<dbReference type="PROSITE" id="PS01117">
    <property type="entry name" value="HTH_MARR_1"/>
    <property type="match status" value="1"/>
</dbReference>
<dbReference type="SMART" id="SM00347">
    <property type="entry name" value="HTH_MARR"/>
    <property type="match status" value="1"/>
</dbReference>
<gene>
    <name evidence="5" type="ORF">ACFQ45_02440</name>
</gene>
<proteinExistence type="predicted"/>
<dbReference type="PROSITE" id="PS50995">
    <property type="entry name" value="HTH_MARR_2"/>
    <property type="match status" value="1"/>
</dbReference>
<dbReference type="SUPFAM" id="SSF46785">
    <property type="entry name" value="Winged helix' DNA-binding domain"/>
    <property type="match status" value="1"/>
</dbReference>
<dbReference type="InterPro" id="IPR000835">
    <property type="entry name" value="HTH_MarR-typ"/>
</dbReference>
<dbReference type="Pfam" id="PF01047">
    <property type="entry name" value="MarR"/>
    <property type="match status" value="1"/>
</dbReference>
<sequence length="150" mass="17186">MQTNENKIQNALIDIINGLKQSMRVAMHQHNVSLSPLYFIVMKHIDEDEQCTAIKLASKLQKDKGQITRLIKELEVQELLTREPNTKDKRSFFLSLTRKGKNCYKTLEKHDIEALQVMMQGLSDEQIAAFIEIANTMAANLAEHNQQAPH</sequence>
<keyword evidence="2" id="KW-0238">DNA-binding</keyword>
<reference evidence="6" key="1">
    <citation type="journal article" date="2019" name="Int. J. Syst. Evol. Microbiol.">
        <title>The Global Catalogue of Microorganisms (GCM) 10K type strain sequencing project: providing services to taxonomists for standard genome sequencing and annotation.</title>
        <authorList>
            <consortium name="The Broad Institute Genomics Platform"/>
            <consortium name="The Broad Institute Genome Sequencing Center for Infectious Disease"/>
            <person name="Wu L."/>
            <person name="Ma J."/>
        </authorList>
    </citation>
    <scope>NUCLEOTIDE SEQUENCE [LARGE SCALE GENOMIC DNA]</scope>
    <source>
        <strain evidence="6">JCM 30774</strain>
    </source>
</reference>
<dbReference type="PRINTS" id="PR00598">
    <property type="entry name" value="HTHMARR"/>
</dbReference>
<dbReference type="Gene3D" id="1.10.10.10">
    <property type="entry name" value="Winged helix-like DNA-binding domain superfamily/Winged helix DNA-binding domain"/>
    <property type="match status" value="1"/>
</dbReference>
<accession>A0ABW4AWL3</accession>
<evidence type="ECO:0000313" key="6">
    <source>
        <dbReference type="Proteomes" id="UP001597059"/>
    </source>
</evidence>
<keyword evidence="6" id="KW-1185">Reference proteome</keyword>
<dbReference type="RefSeq" id="WP_377364957.1">
    <property type="nucleotide sequence ID" value="NZ_JBHTMN010000003.1"/>
</dbReference>
<dbReference type="PANTHER" id="PTHR42756:SF1">
    <property type="entry name" value="TRANSCRIPTIONAL REPRESSOR OF EMRAB OPERON"/>
    <property type="match status" value="1"/>
</dbReference>
<dbReference type="InterPro" id="IPR023187">
    <property type="entry name" value="Tscrpt_reg_MarR-type_CS"/>
</dbReference>
<dbReference type="InterPro" id="IPR036388">
    <property type="entry name" value="WH-like_DNA-bd_sf"/>
</dbReference>
<evidence type="ECO:0000259" key="4">
    <source>
        <dbReference type="PROSITE" id="PS50995"/>
    </source>
</evidence>
<evidence type="ECO:0000313" key="5">
    <source>
        <dbReference type="EMBL" id="MFD1382208.1"/>
    </source>
</evidence>
<feature type="domain" description="HTH marR-type" evidence="4">
    <location>
        <begin position="5"/>
        <end position="139"/>
    </location>
</feature>
<keyword evidence="1" id="KW-0805">Transcription regulation</keyword>
<name>A0ABW4AWL3_9GAMM</name>
<dbReference type="EMBL" id="JBHTMN010000003">
    <property type="protein sequence ID" value="MFD1382208.1"/>
    <property type="molecule type" value="Genomic_DNA"/>
</dbReference>
<protein>
    <submittedName>
        <fullName evidence="5">MarR family winged helix-turn-helix transcriptional regulator</fullName>
    </submittedName>
</protein>